<feature type="transmembrane region" description="Helical" evidence="1">
    <location>
        <begin position="151"/>
        <end position="177"/>
    </location>
</feature>
<dbReference type="Gramene" id="PGSC0003DMT400042129">
    <property type="protein sequence ID" value="PGSC0003DMT400042129"/>
    <property type="gene ID" value="PGSC0003DMG401016336"/>
</dbReference>
<keyword evidence="3" id="KW-1185">Reference proteome</keyword>
<evidence type="ECO:0000313" key="2">
    <source>
        <dbReference type="EnsemblPlants" id="PGSC0003DMT400042129"/>
    </source>
</evidence>
<dbReference type="EnsemblPlants" id="PGSC0003DMT400042129">
    <property type="protein sequence ID" value="PGSC0003DMT400042129"/>
    <property type="gene ID" value="PGSC0003DMG401016336"/>
</dbReference>
<evidence type="ECO:0000313" key="3">
    <source>
        <dbReference type="Proteomes" id="UP000011115"/>
    </source>
</evidence>
<accession>M1BCJ6</accession>
<dbReference type="AlphaFoldDB" id="M1BCJ6"/>
<sequence>MGRKVVSFSVDHFVHWVYSISLQRLSASLLFFFLLQSSDLLHDHNKYVFRTSSFFFSFSFFFKSSVSRPQQSSDLLHDLSRYVFRTSSSSSFLFLSSSVLYFTISAGFYLGPCGGIVLVVMLLELDFDEIDASICTGYKFLEFSITWRKSVLHVSLLLSLLVVRVLVIVYAFLVIVFM</sequence>
<organism evidence="2 3">
    <name type="scientific">Solanum tuberosum</name>
    <name type="common">Potato</name>
    <dbReference type="NCBI Taxonomy" id="4113"/>
    <lineage>
        <taxon>Eukaryota</taxon>
        <taxon>Viridiplantae</taxon>
        <taxon>Streptophyta</taxon>
        <taxon>Embryophyta</taxon>
        <taxon>Tracheophyta</taxon>
        <taxon>Spermatophyta</taxon>
        <taxon>Magnoliopsida</taxon>
        <taxon>eudicotyledons</taxon>
        <taxon>Gunneridae</taxon>
        <taxon>Pentapetalae</taxon>
        <taxon>asterids</taxon>
        <taxon>lamiids</taxon>
        <taxon>Solanales</taxon>
        <taxon>Solanaceae</taxon>
        <taxon>Solanoideae</taxon>
        <taxon>Solaneae</taxon>
        <taxon>Solanum</taxon>
    </lineage>
</organism>
<reference evidence="2" key="2">
    <citation type="submission" date="2015-06" db="UniProtKB">
        <authorList>
            <consortium name="EnsemblPlants"/>
        </authorList>
    </citation>
    <scope>IDENTIFICATION</scope>
    <source>
        <strain evidence="2">DM1-3 516 R44</strain>
    </source>
</reference>
<keyword evidence="1" id="KW-0812">Transmembrane</keyword>
<proteinExistence type="predicted"/>
<feature type="transmembrane region" description="Helical" evidence="1">
    <location>
        <begin position="99"/>
        <end position="123"/>
    </location>
</feature>
<keyword evidence="1" id="KW-0472">Membrane</keyword>
<dbReference type="Proteomes" id="UP000011115">
    <property type="component" value="Unassembled WGS sequence"/>
</dbReference>
<evidence type="ECO:0008006" key="4">
    <source>
        <dbReference type="Google" id="ProtNLM"/>
    </source>
</evidence>
<reference evidence="3" key="1">
    <citation type="journal article" date="2011" name="Nature">
        <title>Genome sequence and analysis of the tuber crop potato.</title>
        <authorList>
            <consortium name="The Potato Genome Sequencing Consortium"/>
        </authorList>
    </citation>
    <scope>NUCLEOTIDE SEQUENCE [LARGE SCALE GENOMIC DNA]</scope>
    <source>
        <strain evidence="3">cv. DM1-3 516 R44</strain>
    </source>
</reference>
<keyword evidence="1" id="KW-1133">Transmembrane helix</keyword>
<name>M1BCJ6_SOLTU</name>
<dbReference type="InParanoid" id="M1BCJ6"/>
<feature type="transmembrane region" description="Helical" evidence="1">
    <location>
        <begin position="16"/>
        <end position="35"/>
    </location>
</feature>
<protein>
    <recommendedName>
        <fullName evidence="4">Transmembrane protein</fullName>
    </recommendedName>
</protein>
<dbReference type="HOGENOM" id="CLU_1513137_0_0_1"/>
<dbReference type="PaxDb" id="4113-PGSC0003DMT400042129"/>
<evidence type="ECO:0000256" key="1">
    <source>
        <dbReference type="SAM" id="Phobius"/>
    </source>
</evidence>